<evidence type="ECO:0000313" key="1">
    <source>
        <dbReference type="EMBL" id="CAB4194640.1"/>
    </source>
</evidence>
<dbReference type="EMBL" id="LR797215">
    <property type="protein sequence ID" value="CAB4194640.1"/>
    <property type="molecule type" value="Genomic_DNA"/>
</dbReference>
<reference evidence="1" key="1">
    <citation type="submission" date="2020-05" db="EMBL/GenBank/DDBJ databases">
        <authorList>
            <person name="Chiriac C."/>
            <person name="Salcher M."/>
            <person name="Ghai R."/>
            <person name="Kavagutti S V."/>
        </authorList>
    </citation>
    <scope>NUCLEOTIDE SEQUENCE</scope>
</reference>
<proteinExistence type="predicted"/>
<protein>
    <submittedName>
        <fullName evidence="1">Uncharacterized protein</fullName>
    </submittedName>
</protein>
<accession>A0A6J5RAR9</accession>
<evidence type="ECO:0000313" key="2">
    <source>
        <dbReference type="EMBL" id="CAB4204366.1"/>
    </source>
</evidence>
<sequence length="54" mass="5695">MKYTIVSPRIGTPGDEYVPVDGVNVDALVAGGFIEQSTVKAPKGAKTKTDTNEE</sequence>
<organism evidence="1">
    <name type="scientific">uncultured Caudovirales phage</name>
    <dbReference type="NCBI Taxonomy" id="2100421"/>
    <lineage>
        <taxon>Viruses</taxon>
        <taxon>Duplodnaviria</taxon>
        <taxon>Heunggongvirae</taxon>
        <taxon>Uroviricota</taxon>
        <taxon>Caudoviricetes</taxon>
        <taxon>Peduoviridae</taxon>
        <taxon>Maltschvirus</taxon>
        <taxon>Maltschvirus maltsch</taxon>
    </lineage>
</organism>
<dbReference type="EMBL" id="LR797346">
    <property type="protein sequence ID" value="CAB4204366.1"/>
    <property type="molecule type" value="Genomic_DNA"/>
</dbReference>
<gene>
    <name evidence="1" type="ORF">UFOVP1268_2</name>
    <name evidence="2" type="ORF">UFOVP1395_6</name>
</gene>
<name>A0A6J5RAR9_9CAUD</name>